<evidence type="ECO:0000256" key="1">
    <source>
        <dbReference type="ARBA" id="ARBA00022614"/>
    </source>
</evidence>
<dbReference type="InterPro" id="IPR003591">
    <property type="entry name" value="Leu-rich_rpt_typical-subtyp"/>
</dbReference>
<proteinExistence type="predicted"/>
<feature type="compositionally biased region" description="Low complexity" evidence="3">
    <location>
        <begin position="215"/>
        <end position="228"/>
    </location>
</feature>
<feature type="compositionally biased region" description="Acidic residues" evidence="3">
    <location>
        <begin position="149"/>
        <end position="164"/>
    </location>
</feature>
<feature type="compositionally biased region" description="Low complexity" evidence="3">
    <location>
        <begin position="50"/>
        <end position="79"/>
    </location>
</feature>
<feature type="compositionally biased region" description="Polar residues" evidence="3">
    <location>
        <begin position="1"/>
        <end position="10"/>
    </location>
</feature>
<dbReference type="Pfam" id="PF00560">
    <property type="entry name" value="LRR_1"/>
    <property type="match status" value="1"/>
</dbReference>
<accession>A0AB34L0H6</accession>
<dbReference type="Pfam" id="PF13855">
    <property type="entry name" value="LRR_8"/>
    <property type="match status" value="2"/>
</dbReference>
<reference evidence="4 5" key="1">
    <citation type="journal article" date="2020" name="Microbiol. Resour. Announc.">
        <title>Draft Genome Sequence of a Cladosporium Species Isolated from the Mesophotic Ascidian Didemnum maculosum.</title>
        <authorList>
            <person name="Gioti A."/>
            <person name="Siaperas R."/>
            <person name="Nikolaivits E."/>
            <person name="Le Goff G."/>
            <person name="Ouazzani J."/>
            <person name="Kotoulas G."/>
            <person name="Topakas E."/>
        </authorList>
    </citation>
    <scope>NUCLEOTIDE SEQUENCE [LARGE SCALE GENOMIC DNA]</scope>
    <source>
        <strain evidence="4 5">TM138-S3</strain>
    </source>
</reference>
<comment type="caution">
    <text evidence="4">The sequence shown here is derived from an EMBL/GenBank/DDBJ whole genome shotgun (WGS) entry which is preliminary data.</text>
</comment>
<dbReference type="PROSITE" id="PS51450">
    <property type="entry name" value="LRR"/>
    <property type="match status" value="1"/>
</dbReference>
<keyword evidence="2" id="KW-0677">Repeat</keyword>
<protein>
    <recommendedName>
        <fullName evidence="6">Leucine-rich repeat-containing protein 40</fullName>
    </recommendedName>
</protein>
<name>A0AB34L0H6_9PEZI</name>
<dbReference type="AlphaFoldDB" id="A0AB34L0H6"/>
<dbReference type="PANTHER" id="PTHR48051">
    <property type="match status" value="1"/>
</dbReference>
<dbReference type="SUPFAM" id="SSF52058">
    <property type="entry name" value="L domain-like"/>
    <property type="match status" value="1"/>
</dbReference>
<dbReference type="SMART" id="SM00364">
    <property type="entry name" value="LRR_BAC"/>
    <property type="match status" value="6"/>
</dbReference>
<gene>
    <name evidence="4" type="ORF">WHR41_02118</name>
</gene>
<dbReference type="InterPro" id="IPR001611">
    <property type="entry name" value="Leu-rich_rpt"/>
</dbReference>
<evidence type="ECO:0008006" key="6">
    <source>
        <dbReference type="Google" id="ProtNLM"/>
    </source>
</evidence>
<dbReference type="SUPFAM" id="SSF52047">
    <property type="entry name" value="RNI-like"/>
    <property type="match status" value="1"/>
</dbReference>
<feature type="compositionally biased region" description="Polar residues" evidence="3">
    <location>
        <begin position="175"/>
        <end position="191"/>
    </location>
</feature>
<feature type="region of interest" description="Disordered" evidence="3">
    <location>
        <begin position="762"/>
        <end position="785"/>
    </location>
</feature>
<dbReference type="Proteomes" id="UP000803884">
    <property type="component" value="Unassembled WGS sequence"/>
</dbReference>
<evidence type="ECO:0000313" key="5">
    <source>
        <dbReference type="Proteomes" id="UP000803884"/>
    </source>
</evidence>
<dbReference type="SMART" id="SM00369">
    <property type="entry name" value="LRR_TYP"/>
    <property type="match status" value="9"/>
</dbReference>
<keyword evidence="1" id="KW-0433">Leucine-rich repeat</keyword>
<dbReference type="InterPro" id="IPR050216">
    <property type="entry name" value="LRR_domain-containing"/>
</dbReference>
<feature type="compositionally biased region" description="Low complexity" evidence="3">
    <location>
        <begin position="236"/>
        <end position="255"/>
    </location>
</feature>
<keyword evidence="5" id="KW-1185">Reference proteome</keyword>
<feature type="compositionally biased region" description="Low complexity" evidence="3">
    <location>
        <begin position="334"/>
        <end position="360"/>
    </location>
</feature>
<evidence type="ECO:0000313" key="4">
    <source>
        <dbReference type="EMBL" id="KAL1589340.1"/>
    </source>
</evidence>
<dbReference type="Gene3D" id="3.80.10.10">
    <property type="entry name" value="Ribonuclease Inhibitor"/>
    <property type="match status" value="3"/>
</dbReference>
<dbReference type="PANTHER" id="PTHR48051:SF1">
    <property type="entry name" value="RAS SUPPRESSOR PROTEIN 1"/>
    <property type="match status" value="1"/>
</dbReference>
<sequence length="1014" mass="109217">MEHSQATSKPTGIPRFSKLPVLNSKRSSQLPTPTPTAKETPSLPRPGTVRPASQQKPAAAPPSRSASSTRTPAAPTPRKGIPSIGKPAATSTVPSKPRPAPPRPASRLRRPQPSAPAKQVTEDEETNDQLGSLDGFRAASRQGSHGDSSPEEQPEPVFDEEFEELATPKPRKTSRPSLSDRTIESLQSVPSTPKERRRSSFFSAESPMGPPPRPASSLSRASSVSSRPGTSDGSFKKPAIPSAKKAPASARPAARTSMGGFGFTPGSGQRSVSSSSFTSRLQGAKPSIPSSSAAASPSKAQTSRSLAARPSKQRPSVAGAFAPPQKIEKPPPTSSNKAPAAGPAKSSSSALREQIAAAKAAARKERANEPQKPVQDIPSRSGFDFSDDFASDPFNQGPKDEKHILRNRVNNARMDGKLNIAAMGLKAIPPEVLSMYDAVAMEESNVNWAEVVDLTRFIAADNDIDSIEPHIFPDKSFEELSEEEDGKGNQFGGLELLDLHGNSLASVPSGLRRLERLTSLNLSHNKLDNSALDIVSQIKPLKELRLGNNSISGHLPVSLTELPYLEVLELQANRLLALPEAVRNLVNLRILNVGHNQLTDLPMEALQQVPLQELDASNNALIGSLFALGGNAEHRTLRSLDVSNNSLAAITFSERFDLPLLQTLNVTNNHLTALQPLYGCPGLITLAAGENKISELPSGFTELARLRHVNLSSNDLRLVPSEIVNMENLESLVLAANPLQVKKYLTMNASDIKRDLRAKFVPDAQNGDNDSVPHNTEEESPETAVPLSAKWTLKPGGLLDLAGQGLTDDAIMDLATFLETNDVRQLQLQNNKFTAIPPSLLLAPNVRILDLSNNPFEANYLPDRLELPSLQELTLRNCRLTTFDQLTYNLDSPNLRTLDATANRLSGPVPMLREAFPCMTTLLAGDNRFSAVSAEALQGFHTVNLASNSLQQLPAEIGLLWHEGLKSLEVGSNAFRVPGYRVLEKGTEATMRWLRDRLPADHASAGGEGDEETF</sequence>
<feature type="compositionally biased region" description="Low complexity" evidence="3">
    <location>
        <begin position="267"/>
        <end position="300"/>
    </location>
</feature>
<dbReference type="EMBL" id="JAAQHG020000005">
    <property type="protein sequence ID" value="KAL1589340.1"/>
    <property type="molecule type" value="Genomic_DNA"/>
</dbReference>
<feature type="compositionally biased region" description="Polar residues" evidence="3">
    <location>
        <begin position="24"/>
        <end position="39"/>
    </location>
</feature>
<evidence type="ECO:0000256" key="2">
    <source>
        <dbReference type="ARBA" id="ARBA00022737"/>
    </source>
</evidence>
<dbReference type="InterPro" id="IPR032675">
    <property type="entry name" value="LRR_dom_sf"/>
</dbReference>
<organism evidence="4 5">
    <name type="scientific">Cladosporium halotolerans</name>
    <dbReference type="NCBI Taxonomy" id="1052096"/>
    <lineage>
        <taxon>Eukaryota</taxon>
        <taxon>Fungi</taxon>
        <taxon>Dikarya</taxon>
        <taxon>Ascomycota</taxon>
        <taxon>Pezizomycotina</taxon>
        <taxon>Dothideomycetes</taxon>
        <taxon>Dothideomycetidae</taxon>
        <taxon>Cladosporiales</taxon>
        <taxon>Cladosporiaceae</taxon>
        <taxon>Cladosporium</taxon>
    </lineage>
</organism>
<dbReference type="GO" id="GO:0005737">
    <property type="term" value="C:cytoplasm"/>
    <property type="evidence" value="ECO:0007669"/>
    <property type="project" value="TreeGrafter"/>
</dbReference>
<feature type="region of interest" description="Disordered" evidence="3">
    <location>
        <begin position="1"/>
        <end position="400"/>
    </location>
</feature>
<dbReference type="GeneID" id="96003562"/>
<dbReference type="RefSeq" id="XP_069232445.1">
    <property type="nucleotide sequence ID" value="XM_069370724.1"/>
</dbReference>
<evidence type="ECO:0000256" key="3">
    <source>
        <dbReference type="SAM" id="MobiDB-lite"/>
    </source>
</evidence>